<dbReference type="GO" id="GO:0009697">
    <property type="term" value="P:salicylic acid biosynthetic process"/>
    <property type="evidence" value="ECO:0007669"/>
    <property type="project" value="TreeGrafter"/>
</dbReference>
<sequence>MTVDDCKNLADVRENIDRLDQRIIELMAERSQYVARAARFKKDYKEVEDPSRVEQVIENKKALAIKYGLSPYVAEQTYRAMIAAFIEFEKKEFTK</sequence>
<dbReference type="EC" id="4.2.99.21" evidence="4"/>
<dbReference type="InterPro" id="IPR036979">
    <property type="entry name" value="CM_dom_sf"/>
</dbReference>
<dbReference type="GO" id="GO:0004106">
    <property type="term" value="F:chorismate mutase activity"/>
    <property type="evidence" value="ECO:0007669"/>
    <property type="project" value="InterPro"/>
</dbReference>
<keyword evidence="4" id="KW-0670">Pyruvate</keyword>
<dbReference type="SMART" id="SM00830">
    <property type="entry name" value="CM_2"/>
    <property type="match status" value="1"/>
</dbReference>
<dbReference type="PANTHER" id="PTHR38041">
    <property type="entry name" value="CHORISMATE MUTASE"/>
    <property type="match status" value="1"/>
</dbReference>
<dbReference type="InterPro" id="IPR036263">
    <property type="entry name" value="Chorismate_II_sf"/>
</dbReference>
<dbReference type="EMBL" id="UOGE01000049">
    <property type="protein sequence ID" value="VAX19887.1"/>
    <property type="molecule type" value="Genomic_DNA"/>
</dbReference>
<evidence type="ECO:0000259" key="3">
    <source>
        <dbReference type="PROSITE" id="PS51168"/>
    </source>
</evidence>
<dbReference type="InterPro" id="IPR051331">
    <property type="entry name" value="Chorismate_mutase-related"/>
</dbReference>
<evidence type="ECO:0000256" key="2">
    <source>
        <dbReference type="SAM" id="Coils"/>
    </source>
</evidence>
<dbReference type="GO" id="GO:0043904">
    <property type="term" value="F:isochorismate pyruvate lyase activity"/>
    <property type="evidence" value="ECO:0007669"/>
    <property type="project" value="UniProtKB-EC"/>
</dbReference>
<feature type="coiled-coil region" evidence="2">
    <location>
        <begin position="9"/>
        <end position="36"/>
    </location>
</feature>
<dbReference type="Pfam" id="PF01817">
    <property type="entry name" value="CM_2"/>
    <property type="match status" value="1"/>
</dbReference>
<evidence type="ECO:0000313" key="4">
    <source>
        <dbReference type="EMBL" id="VAX19887.1"/>
    </source>
</evidence>
<keyword evidence="1" id="KW-0413">Isomerase</keyword>
<dbReference type="SUPFAM" id="SSF48600">
    <property type="entry name" value="Chorismate mutase II"/>
    <property type="match status" value="1"/>
</dbReference>
<proteinExistence type="predicted"/>
<feature type="domain" description="Chorismate mutase" evidence="3">
    <location>
        <begin position="3"/>
        <end position="93"/>
    </location>
</feature>
<keyword evidence="2" id="KW-0175">Coiled coil</keyword>
<dbReference type="PROSITE" id="PS51168">
    <property type="entry name" value="CHORISMATE_MUT_2"/>
    <property type="match status" value="1"/>
</dbReference>
<dbReference type="Gene3D" id="1.20.59.10">
    <property type="entry name" value="Chorismate mutase"/>
    <property type="match status" value="1"/>
</dbReference>
<dbReference type="InterPro" id="IPR002701">
    <property type="entry name" value="CM_II_prokaryot"/>
</dbReference>
<accession>A0A3B1CTA0</accession>
<dbReference type="GO" id="GO:0046417">
    <property type="term" value="P:chorismate metabolic process"/>
    <property type="evidence" value="ECO:0007669"/>
    <property type="project" value="InterPro"/>
</dbReference>
<organism evidence="4">
    <name type="scientific">hydrothermal vent metagenome</name>
    <dbReference type="NCBI Taxonomy" id="652676"/>
    <lineage>
        <taxon>unclassified sequences</taxon>
        <taxon>metagenomes</taxon>
        <taxon>ecological metagenomes</taxon>
    </lineage>
</organism>
<gene>
    <name evidence="4" type="ORF">MNBD_NITROSPINAE02-760</name>
</gene>
<dbReference type="AlphaFoldDB" id="A0A3B1CTA0"/>
<keyword evidence="4" id="KW-0456">Lyase</keyword>
<evidence type="ECO:0000256" key="1">
    <source>
        <dbReference type="ARBA" id="ARBA00023235"/>
    </source>
</evidence>
<name>A0A3B1CTA0_9ZZZZ</name>
<protein>
    <submittedName>
        <fullName evidence="4">Isochorismate pyruvate-lyase</fullName>
        <ecNumber evidence="4">4.2.99.21</ecNumber>
    </submittedName>
</protein>
<dbReference type="PANTHER" id="PTHR38041:SF1">
    <property type="entry name" value="CHORISMATE MUTASE"/>
    <property type="match status" value="1"/>
</dbReference>
<reference evidence="4" key="1">
    <citation type="submission" date="2018-06" db="EMBL/GenBank/DDBJ databases">
        <authorList>
            <person name="Zhirakovskaya E."/>
        </authorList>
    </citation>
    <scope>NUCLEOTIDE SEQUENCE</scope>
</reference>